<protein>
    <recommendedName>
        <fullName evidence="1">Cytosolic endo-beta-N-acetylglucosaminidase C-terminal domain-containing protein</fullName>
    </recommendedName>
</protein>
<dbReference type="AlphaFoldDB" id="A0A3N7FI54"/>
<evidence type="ECO:0000313" key="2">
    <source>
        <dbReference type="EMBL" id="RQO94315.1"/>
    </source>
</evidence>
<evidence type="ECO:0000259" key="1">
    <source>
        <dbReference type="Pfam" id="PF25529"/>
    </source>
</evidence>
<gene>
    <name evidence="2" type="ORF">POPTR_008G072901</name>
</gene>
<organism evidence="2 3">
    <name type="scientific">Populus trichocarpa</name>
    <name type="common">Western balsam poplar</name>
    <name type="synonym">Populus balsamifera subsp. trichocarpa</name>
    <dbReference type="NCBI Taxonomy" id="3694"/>
    <lineage>
        <taxon>Eukaryota</taxon>
        <taxon>Viridiplantae</taxon>
        <taxon>Streptophyta</taxon>
        <taxon>Embryophyta</taxon>
        <taxon>Tracheophyta</taxon>
        <taxon>Spermatophyta</taxon>
        <taxon>Magnoliopsida</taxon>
        <taxon>eudicotyledons</taxon>
        <taxon>Gunneridae</taxon>
        <taxon>Pentapetalae</taxon>
        <taxon>rosids</taxon>
        <taxon>fabids</taxon>
        <taxon>Malpighiales</taxon>
        <taxon>Salicaceae</taxon>
        <taxon>Saliceae</taxon>
        <taxon>Populus</taxon>
    </lineage>
</organism>
<keyword evidence="3" id="KW-1185">Reference proteome</keyword>
<proteinExistence type="predicted"/>
<dbReference type="EMBL" id="CM009297">
    <property type="protein sequence ID" value="RQO94315.1"/>
    <property type="molecule type" value="Genomic_DNA"/>
</dbReference>
<reference evidence="2 3" key="1">
    <citation type="journal article" date="2006" name="Science">
        <title>The genome of black cottonwood, Populus trichocarpa (Torr. &amp; Gray).</title>
        <authorList>
            <person name="Tuskan G.A."/>
            <person name="Difazio S."/>
            <person name="Jansson S."/>
            <person name="Bohlmann J."/>
            <person name="Grigoriev I."/>
            <person name="Hellsten U."/>
            <person name="Putnam N."/>
            <person name="Ralph S."/>
            <person name="Rombauts S."/>
            <person name="Salamov A."/>
            <person name="Schein J."/>
            <person name="Sterck L."/>
            <person name="Aerts A."/>
            <person name="Bhalerao R.R."/>
            <person name="Bhalerao R.P."/>
            <person name="Blaudez D."/>
            <person name="Boerjan W."/>
            <person name="Brun A."/>
            <person name="Brunner A."/>
            <person name="Busov V."/>
            <person name="Campbell M."/>
            <person name="Carlson J."/>
            <person name="Chalot M."/>
            <person name="Chapman J."/>
            <person name="Chen G.L."/>
            <person name="Cooper D."/>
            <person name="Coutinho P.M."/>
            <person name="Couturier J."/>
            <person name="Covert S."/>
            <person name="Cronk Q."/>
            <person name="Cunningham R."/>
            <person name="Davis J."/>
            <person name="Degroeve S."/>
            <person name="Dejardin A."/>
            <person name="Depamphilis C."/>
            <person name="Detter J."/>
            <person name="Dirks B."/>
            <person name="Dubchak I."/>
            <person name="Duplessis S."/>
            <person name="Ehlting J."/>
            <person name="Ellis B."/>
            <person name="Gendler K."/>
            <person name="Goodstein D."/>
            <person name="Gribskov M."/>
            <person name="Grimwood J."/>
            <person name="Groover A."/>
            <person name="Gunter L."/>
            <person name="Hamberger B."/>
            <person name="Heinze B."/>
            <person name="Helariutta Y."/>
            <person name="Henrissat B."/>
            <person name="Holligan D."/>
            <person name="Holt R."/>
            <person name="Huang W."/>
            <person name="Islam-Faridi N."/>
            <person name="Jones S."/>
            <person name="Jones-Rhoades M."/>
            <person name="Jorgensen R."/>
            <person name="Joshi C."/>
            <person name="Kangasjarvi J."/>
            <person name="Karlsson J."/>
            <person name="Kelleher C."/>
            <person name="Kirkpatrick R."/>
            <person name="Kirst M."/>
            <person name="Kohler A."/>
            <person name="Kalluri U."/>
            <person name="Larimer F."/>
            <person name="Leebens-Mack J."/>
            <person name="Leple J.C."/>
            <person name="Locascio P."/>
            <person name="Lou Y."/>
            <person name="Lucas S."/>
            <person name="Martin F."/>
            <person name="Montanini B."/>
            <person name="Napoli C."/>
            <person name="Nelson D.R."/>
            <person name="Nelson C."/>
            <person name="Nieminen K."/>
            <person name="Nilsson O."/>
            <person name="Pereda V."/>
            <person name="Peter G."/>
            <person name="Philippe R."/>
            <person name="Pilate G."/>
            <person name="Poliakov A."/>
            <person name="Razumovskaya J."/>
            <person name="Richardson P."/>
            <person name="Rinaldi C."/>
            <person name="Ritland K."/>
            <person name="Rouze P."/>
            <person name="Ryaboy D."/>
            <person name="Schmutz J."/>
            <person name="Schrader J."/>
            <person name="Segerman B."/>
            <person name="Shin H."/>
            <person name="Siddiqui A."/>
            <person name="Sterky F."/>
            <person name="Terry A."/>
            <person name="Tsai C.J."/>
            <person name="Uberbacher E."/>
            <person name="Unneberg P."/>
            <person name="Vahala J."/>
            <person name="Wall K."/>
            <person name="Wessler S."/>
            <person name="Yang G."/>
            <person name="Yin T."/>
            <person name="Douglas C."/>
            <person name="Marra M."/>
            <person name="Sandberg G."/>
            <person name="Van de Peer Y."/>
            <person name="Rokhsar D."/>
        </authorList>
    </citation>
    <scope>NUCLEOTIDE SEQUENCE [LARGE SCALE GENOMIC DNA]</scope>
    <source>
        <strain evidence="3">cv. Nisqually</strain>
    </source>
</reference>
<dbReference type="InParanoid" id="A0A3N7FI54"/>
<sequence>MDHTWGTVAMDGHVLTEIHAACYWTKSTHTELQSEFGLDNQDTALDPSPAEYFAVLGNFTFKKLSENLFFPPSTASLTESQYVKYNSISQGFKAASLKTTWKLKDGNDFVFPKYNIYVEKLAKQVDENATGKLDSILGRHVFKGFICLAFPFPVMSAVSNSLSKSVLLMEPARSWRILHICY</sequence>
<name>A0A3N7FI54_POPTR</name>
<accession>A0A3N7FI54</accession>
<feature type="domain" description="Cytosolic endo-beta-N-acetylglucosaminidase C-terminal" evidence="1">
    <location>
        <begin position="69"/>
        <end position="139"/>
    </location>
</feature>
<dbReference type="Pfam" id="PF25529">
    <property type="entry name" value="Ig_ENGASE1_C"/>
    <property type="match status" value="1"/>
</dbReference>
<dbReference type="InterPro" id="IPR057882">
    <property type="entry name" value="ENGase_C"/>
</dbReference>
<dbReference type="Proteomes" id="UP000006729">
    <property type="component" value="Chromosome 8"/>
</dbReference>
<dbReference type="STRING" id="3694.A0A3N7FI54"/>
<evidence type="ECO:0000313" key="3">
    <source>
        <dbReference type="Proteomes" id="UP000006729"/>
    </source>
</evidence>